<dbReference type="PANTHER" id="PTHR33116:SF86">
    <property type="entry name" value="REVERSE TRANSCRIPTASE DOMAIN-CONTAINING PROTEIN"/>
    <property type="match status" value="1"/>
</dbReference>
<gene>
    <name evidence="2" type="ORF">LUZ63_019330</name>
</gene>
<evidence type="ECO:0000313" key="2">
    <source>
        <dbReference type="EMBL" id="KAJ1687940.1"/>
    </source>
</evidence>
<keyword evidence="3" id="KW-1185">Reference proteome</keyword>
<dbReference type="InterPro" id="IPR026960">
    <property type="entry name" value="RVT-Znf"/>
</dbReference>
<protein>
    <recommendedName>
        <fullName evidence="1">Reverse transcriptase zinc-binding domain-containing protein</fullName>
    </recommendedName>
</protein>
<organism evidence="2 3">
    <name type="scientific">Rhynchospora breviuscula</name>
    <dbReference type="NCBI Taxonomy" id="2022672"/>
    <lineage>
        <taxon>Eukaryota</taxon>
        <taxon>Viridiplantae</taxon>
        <taxon>Streptophyta</taxon>
        <taxon>Embryophyta</taxon>
        <taxon>Tracheophyta</taxon>
        <taxon>Spermatophyta</taxon>
        <taxon>Magnoliopsida</taxon>
        <taxon>Liliopsida</taxon>
        <taxon>Poales</taxon>
        <taxon>Cyperaceae</taxon>
        <taxon>Cyperoideae</taxon>
        <taxon>Rhynchosporeae</taxon>
        <taxon>Rhynchospora</taxon>
    </lineage>
</organism>
<dbReference type="PANTHER" id="PTHR33116">
    <property type="entry name" value="REVERSE TRANSCRIPTASE ZINC-BINDING DOMAIN-CONTAINING PROTEIN-RELATED-RELATED"/>
    <property type="match status" value="1"/>
</dbReference>
<dbReference type="AlphaFoldDB" id="A0A9Q0C612"/>
<dbReference type="EMBL" id="JAMQYH010000005">
    <property type="protein sequence ID" value="KAJ1687940.1"/>
    <property type="molecule type" value="Genomic_DNA"/>
</dbReference>
<reference evidence="2" key="1">
    <citation type="journal article" date="2022" name="Cell">
        <title>Repeat-based holocentromeres influence genome architecture and karyotype evolution.</title>
        <authorList>
            <person name="Hofstatter P.G."/>
            <person name="Thangavel G."/>
            <person name="Lux T."/>
            <person name="Neumann P."/>
            <person name="Vondrak T."/>
            <person name="Novak P."/>
            <person name="Zhang M."/>
            <person name="Costa L."/>
            <person name="Castellani M."/>
            <person name="Scott A."/>
            <person name="Toegelov H."/>
            <person name="Fuchs J."/>
            <person name="Mata-Sucre Y."/>
            <person name="Dias Y."/>
            <person name="Vanzela A.L.L."/>
            <person name="Huettel B."/>
            <person name="Almeida C.C.S."/>
            <person name="Simkova H."/>
            <person name="Souza G."/>
            <person name="Pedrosa-Harand A."/>
            <person name="Macas J."/>
            <person name="Mayer K.F.X."/>
            <person name="Houben A."/>
            <person name="Marques A."/>
        </authorList>
    </citation>
    <scope>NUCLEOTIDE SEQUENCE</scope>
    <source>
        <strain evidence="2">RhyBre1mFocal</strain>
    </source>
</reference>
<dbReference type="Proteomes" id="UP001151287">
    <property type="component" value="Unassembled WGS sequence"/>
</dbReference>
<feature type="domain" description="Reverse transcriptase zinc-binding" evidence="1">
    <location>
        <begin position="260"/>
        <end position="345"/>
    </location>
</feature>
<dbReference type="Pfam" id="PF13966">
    <property type="entry name" value="zf-RVT"/>
    <property type="match status" value="1"/>
</dbReference>
<evidence type="ECO:0000313" key="3">
    <source>
        <dbReference type="Proteomes" id="UP001151287"/>
    </source>
</evidence>
<comment type="caution">
    <text evidence="2">The sequence shown here is derived from an EMBL/GenBank/DDBJ whole genome shotgun (WGS) entry which is preliminary data.</text>
</comment>
<dbReference type="OrthoDB" id="692647at2759"/>
<sequence length="422" mass="47626">MLTVCIHWHMIIVPFKATTDFIVPFIIRGGCHGEINFRAIMYSAVNDLTDKGSAVQVLNHVLKAFSEVSGIQLNLDKCALVPFNLSTGLISSINSVFQATVTNLPLTYLGLPLTATRPDKLAFQKVIDKLHRKLAGWKSPLLSRAGRVLLASSVLSAIPIFFMSAFKLPSWLCTSSSIASGRNTSFWYYNWGGSCLSYFGSAPNPPKRFISLRQALPLWHKLLPSPLTIQRSALSITASNLIFSGQPDSLLWNKSSHGCYSASSAYKFFITSGKVMFPLKFIWKIKIPPSLKFFLLLLAHNRVLTQDQLLKRHVPVTPGCVLCLDHSCETASHLFFFCPFSKHLWLTLGFNLDTASQNFNRPIVDQILDLFTPDLQKRVFVATTLWALWRERNNRTFRQESRRLDAVHHWIVTESTLFLNFC</sequence>
<name>A0A9Q0C612_9POAL</name>
<evidence type="ECO:0000259" key="1">
    <source>
        <dbReference type="Pfam" id="PF13966"/>
    </source>
</evidence>
<accession>A0A9Q0C612</accession>
<proteinExistence type="predicted"/>